<evidence type="ECO:0000313" key="2">
    <source>
        <dbReference type="EMBL" id="EQD78743.1"/>
    </source>
</evidence>
<dbReference type="SUPFAM" id="SSF48208">
    <property type="entry name" value="Six-hairpin glycosidases"/>
    <property type="match status" value="1"/>
</dbReference>
<feature type="non-terminal residue" evidence="2">
    <location>
        <position position="1"/>
    </location>
</feature>
<gene>
    <name evidence="2" type="ORF">B1B_00554</name>
</gene>
<proteinExistence type="predicted"/>
<organism evidence="2">
    <name type="scientific">mine drainage metagenome</name>
    <dbReference type="NCBI Taxonomy" id="410659"/>
    <lineage>
        <taxon>unclassified sequences</taxon>
        <taxon>metagenomes</taxon>
        <taxon>ecological metagenomes</taxon>
    </lineage>
</organism>
<dbReference type="AlphaFoldDB" id="T1CBN9"/>
<evidence type="ECO:0000259" key="1">
    <source>
        <dbReference type="Pfam" id="PF00723"/>
    </source>
</evidence>
<sequence>PFDPDDFPEVETSFLKIANLPPNTNNVFRASEVVDGGFLELVRYGIMRADDPLIVDSVRVVDKVLKIKTPYGPTWHRYNHDGYGEGENGAPYTGFGVGRGWPLLTGERGHYEIARGSDPTPYIEALEKFSSSCAMLSEQVWDSTSIPKRHLLIGRHTGSARPLAWAHAEYIKLLASAKEGKVFDRIDAVYSRYCDTGGKPEKVEIWKPRRRISRCRKDSKLRILNTASFVLHAGINGWQETRDIQAERVGLSFYSVSIPANMMNADRIDFTFYYPEESKWEGKDYSIKID</sequence>
<dbReference type="Gene3D" id="1.50.10.10">
    <property type="match status" value="1"/>
</dbReference>
<accession>T1CBN9</accession>
<comment type="caution">
    <text evidence="2">The sequence shown here is derived from an EMBL/GenBank/DDBJ whole genome shotgun (WGS) entry which is preliminary data.</text>
</comment>
<reference evidence="2" key="1">
    <citation type="submission" date="2013-08" db="EMBL/GenBank/DDBJ databases">
        <authorList>
            <person name="Mendez C."/>
            <person name="Richter M."/>
            <person name="Ferrer M."/>
            <person name="Sanchez J."/>
        </authorList>
    </citation>
    <scope>NUCLEOTIDE SEQUENCE</scope>
</reference>
<protein>
    <submittedName>
        <fullName evidence="2">Glucan 1,4-alpha-glucosidase</fullName>
    </submittedName>
</protein>
<name>T1CBN9_9ZZZZ</name>
<dbReference type="InterPro" id="IPR012341">
    <property type="entry name" value="6hp_glycosidase-like_sf"/>
</dbReference>
<feature type="domain" description="GH15-like" evidence="1">
    <location>
        <begin position="31"/>
        <end position="173"/>
    </location>
</feature>
<dbReference type="EMBL" id="AUZY01000426">
    <property type="protein sequence ID" value="EQD78743.1"/>
    <property type="molecule type" value="Genomic_DNA"/>
</dbReference>
<reference evidence="2" key="2">
    <citation type="journal article" date="2014" name="ISME J.">
        <title>Microbial stratification in low pH oxic and suboxic macroscopic growths along an acid mine drainage.</title>
        <authorList>
            <person name="Mendez-Garcia C."/>
            <person name="Mesa V."/>
            <person name="Sprenger R.R."/>
            <person name="Richter M."/>
            <person name="Diez M.S."/>
            <person name="Solano J."/>
            <person name="Bargiela R."/>
            <person name="Golyshina O.V."/>
            <person name="Manteca A."/>
            <person name="Ramos J.L."/>
            <person name="Gallego J.R."/>
            <person name="Llorente I."/>
            <person name="Martins Dos Santos V.A."/>
            <person name="Jensen O.N."/>
            <person name="Pelaez A.I."/>
            <person name="Sanchez J."/>
            <person name="Ferrer M."/>
        </authorList>
    </citation>
    <scope>NUCLEOTIDE SEQUENCE</scope>
</reference>
<dbReference type="GO" id="GO:0005975">
    <property type="term" value="P:carbohydrate metabolic process"/>
    <property type="evidence" value="ECO:0007669"/>
    <property type="project" value="InterPro"/>
</dbReference>
<dbReference type="InterPro" id="IPR008928">
    <property type="entry name" value="6-hairpin_glycosidase_sf"/>
</dbReference>
<dbReference type="Pfam" id="PF00723">
    <property type="entry name" value="Glyco_hydro_15"/>
    <property type="match status" value="1"/>
</dbReference>
<dbReference type="InterPro" id="IPR011613">
    <property type="entry name" value="GH15-like"/>
</dbReference>